<dbReference type="InParanoid" id="Q7S805"/>
<dbReference type="PANTHER" id="PTHR35395">
    <property type="entry name" value="DUF6536 DOMAIN-CONTAINING PROTEIN"/>
    <property type="match status" value="1"/>
</dbReference>
<feature type="compositionally biased region" description="Low complexity" evidence="1">
    <location>
        <begin position="698"/>
        <end position="732"/>
    </location>
</feature>
<dbReference type="OrthoDB" id="5429634at2759"/>
<organism evidence="4 5">
    <name type="scientific">Neurospora crassa (strain ATCC 24698 / 74-OR23-1A / CBS 708.71 / DSM 1257 / FGSC 987)</name>
    <dbReference type="NCBI Taxonomy" id="367110"/>
    <lineage>
        <taxon>Eukaryota</taxon>
        <taxon>Fungi</taxon>
        <taxon>Dikarya</taxon>
        <taxon>Ascomycota</taxon>
        <taxon>Pezizomycotina</taxon>
        <taxon>Sordariomycetes</taxon>
        <taxon>Sordariomycetidae</taxon>
        <taxon>Sordariales</taxon>
        <taxon>Sordariaceae</taxon>
        <taxon>Neurospora</taxon>
    </lineage>
</organism>
<evidence type="ECO:0000259" key="3">
    <source>
        <dbReference type="Pfam" id="PF20163"/>
    </source>
</evidence>
<evidence type="ECO:0000313" key="4">
    <source>
        <dbReference type="EMBL" id="EAA32286.3"/>
    </source>
</evidence>
<feature type="transmembrane region" description="Helical" evidence="2">
    <location>
        <begin position="621"/>
        <end position="640"/>
    </location>
</feature>
<dbReference type="GeneID" id="3877702"/>
<dbReference type="InterPro" id="IPR046623">
    <property type="entry name" value="DUF6536"/>
</dbReference>
<evidence type="ECO:0000256" key="1">
    <source>
        <dbReference type="SAM" id="MobiDB-lite"/>
    </source>
</evidence>
<sequence length="857" mass="91654">MESIMEGTAPSTSAQGVIQNQRSFIQERRGRRSIVHWPFQSIATETSSLFSFTLFGRPPTRATKATRTTRTGTLSSTGGGGGGGPERPPFARRATWDPRRIREKDVESVDQDLIPDYVINYLRGETPEMVARRKRNEGKLGERAVDITHQHRPHESRAGILDGLSETSSERLGFWGEDGGGAGEDEEKRHILPGTGSRWKRWSGAVTGGVGSRRWQRWTAGWRAGVGLNALLAGIILLVGVICLVILAAWKGKHVFKGKIVIYKGPCSTTSAIDSGVHAVVNILGVVLLAGANYTFQVLSSPTRVEVTAAHERKKWLDIGIPSFRNLRYIAKRRSLLAVVLLLAAIFTQVISNSIIFISGPAPVNRVTNGTFQSTCQLDVYGFLLGITVLLNLITVLSLISVLIFFKRPTFTPLATLGDTITSFLINPDPITQGACLLSKDDVKQGNWAFEASRPKHWVPKRHYWFHAPSLPRWIITGLVWFICAGATAAALALSITHDGNSLSPFGNNPSIFPDRDSYSPAPNQPLISLNQPTTLPAWAATILSCLPHLLLSALYLALNPLLTTYFLSHESSLFYSSHHDRHGPNAQPQPQPLRVSSSALDIDPDSSQTTSLYLTLPRPVSWFLLVLFSAMGFVASQSLGSLHTEPESSSVATATAETVAGKEDKVTALFTSGVALTTLLALLVLLLVFTLVLGLRTSSSSPPKSLVSSSSSSPVTTTVPSGKLTPASGAASEGGGGNDNARAVIFGNPMALLGGSCSAVISARCHLLPPTSSSDEKGRGKRRSVGFSDLVGAAGAVDTTEIWKRPLVWGVVDEGKGGGKAGQNNAPEEAAAAVIGHCGFTVAGRAGMVTEGRVYA</sequence>
<keyword evidence="2" id="KW-0812">Transmembrane</keyword>
<dbReference type="STRING" id="367110.Q7S805"/>
<feature type="region of interest" description="Disordered" evidence="1">
    <location>
        <begin position="59"/>
        <end position="99"/>
    </location>
</feature>
<keyword evidence="5" id="KW-1185">Reference proteome</keyword>
<feature type="transmembrane region" description="Helical" evidence="2">
    <location>
        <begin position="471"/>
        <end position="496"/>
    </location>
</feature>
<feature type="transmembrane region" description="Helical" evidence="2">
    <location>
        <begin position="380"/>
        <end position="406"/>
    </location>
</feature>
<gene>
    <name evidence="4" type="ORF">NCU01156</name>
</gene>
<protein>
    <recommendedName>
        <fullName evidence="3">DUF6536 domain-containing protein</fullName>
    </recommendedName>
</protein>
<dbReference type="EMBL" id="CM002240">
    <property type="protein sequence ID" value="EAA32286.3"/>
    <property type="molecule type" value="Genomic_DNA"/>
</dbReference>
<dbReference type="RefSeq" id="XP_961522.3">
    <property type="nucleotide sequence ID" value="XM_956429.3"/>
</dbReference>
<keyword evidence="2" id="KW-1133">Transmembrane helix</keyword>
<dbReference type="Proteomes" id="UP000001805">
    <property type="component" value="Chromosome 2, Linkage Group V"/>
</dbReference>
<feature type="transmembrane region" description="Helical" evidence="2">
    <location>
        <begin position="226"/>
        <end position="250"/>
    </location>
</feature>
<evidence type="ECO:0000256" key="2">
    <source>
        <dbReference type="SAM" id="Phobius"/>
    </source>
</evidence>
<feature type="transmembrane region" description="Helical" evidence="2">
    <location>
        <begin position="536"/>
        <end position="559"/>
    </location>
</feature>
<reference evidence="4 5" key="1">
    <citation type="journal article" date="2003" name="Nature">
        <title>The genome sequence of the filamentous fungus Neurospora crassa.</title>
        <authorList>
            <person name="Galagan J.E."/>
            <person name="Calvo S.E."/>
            <person name="Borkovich K.A."/>
            <person name="Selker E.U."/>
            <person name="Read N.D."/>
            <person name="Jaffe D."/>
            <person name="FitzHugh W."/>
            <person name="Ma L.J."/>
            <person name="Smirnov S."/>
            <person name="Purcell S."/>
            <person name="Rehman B."/>
            <person name="Elkins T."/>
            <person name="Engels R."/>
            <person name="Wang S."/>
            <person name="Nielsen C.B."/>
            <person name="Butler J."/>
            <person name="Endrizzi M."/>
            <person name="Qui D."/>
            <person name="Ianakiev P."/>
            <person name="Bell-Pedersen D."/>
            <person name="Nelson M.A."/>
            <person name="Werner-Washburne M."/>
            <person name="Selitrennikoff C.P."/>
            <person name="Kinsey J.A."/>
            <person name="Braun E.L."/>
            <person name="Zelter A."/>
            <person name="Schulte U."/>
            <person name="Kothe G.O."/>
            <person name="Jedd G."/>
            <person name="Mewes W."/>
            <person name="Staben C."/>
            <person name="Marcotte E."/>
            <person name="Greenberg D."/>
            <person name="Roy A."/>
            <person name="Foley K."/>
            <person name="Naylor J."/>
            <person name="Stange-Thomann N."/>
            <person name="Barrett R."/>
            <person name="Gnerre S."/>
            <person name="Kamal M."/>
            <person name="Kamvysselis M."/>
            <person name="Mauceli E."/>
            <person name="Bielke C."/>
            <person name="Rudd S."/>
            <person name="Frishman D."/>
            <person name="Krystofova S."/>
            <person name="Rasmussen C."/>
            <person name="Metzenberg R.L."/>
            <person name="Perkins D.D."/>
            <person name="Kroken S."/>
            <person name="Cogoni C."/>
            <person name="Macino G."/>
            <person name="Catcheside D."/>
            <person name="Li W."/>
            <person name="Pratt R.J."/>
            <person name="Osmani S.A."/>
            <person name="DeSouza C.P."/>
            <person name="Glass L."/>
            <person name="Orbach M.J."/>
            <person name="Berglund J.A."/>
            <person name="Voelker R."/>
            <person name="Yarden O."/>
            <person name="Plamann M."/>
            <person name="Seiler S."/>
            <person name="Dunlap J."/>
            <person name="Radford A."/>
            <person name="Aramayo R."/>
            <person name="Natvig D.O."/>
            <person name="Alex L.A."/>
            <person name="Mannhaupt G."/>
            <person name="Ebbole D.J."/>
            <person name="Freitag M."/>
            <person name="Paulsen I."/>
            <person name="Sachs M.S."/>
            <person name="Lander E.S."/>
            <person name="Nusbaum C."/>
            <person name="Birren B."/>
        </authorList>
    </citation>
    <scope>NUCLEOTIDE SEQUENCE [LARGE SCALE GENOMIC DNA]</scope>
    <source>
        <strain evidence="5">ATCC 24698 / 74-OR23-1A / CBS 708.71 / DSM 1257 / FGSC 987</strain>
    </source>
</reference>
<feature type="region of interest" description="Disordered" evidence="1">
    <location>
        <begin position="579"/>
        <end position="599"/>
    </location>
</feature>
<feature type="compositionally biased region" description="Low complexity" evidence="1">
    <location>
        <begin position="59"/>
        <end position="76"/>
    </location>
</feature>
<name>Q7S805_NEUCR</name>
<feature type="transmembrane region" description="Helical" evidence="2">
    <location>
        <begin position="335"/>
        <end position="360"/>
    </location>
</feature>
<proteinExistence type="predicted"/>
<dbReference type="VEuPathDB" id="FungiDB:NCU01156"/>
<dbReference type="PaxDb" id="5141-EFNCRP00000004236"/>
<dbReference type="AlphaFoldDB" id="Q7S805"/>
<dbReference type="KEGG" id="ncr:NCU01156"/>
<dbReference type="PANTHER" id="PTHR35395:SF1">
    <property type="entry name" value="DUF6536 DOMAIN-CONTAINING PROTEIN"/>
    <property type="match status" value="1"/>
</dbReference>
<accession>Q7S805</accession>
<feature type="transmembrane region" description="Helical" evidence="2">
    <location>
        <begin position="675"/>
        <end position="696"/>
    </location>
</feature>
<dbReference type="HOGENOM" id="CLU_976932_0_0_1"/>
<dbReference type="Pfam" id="PF20163">
    <property type="entry name" value="DUF6536"/>
    <property type="match status" value="1"/>
</dbReference>
<keyword evidence="2" id="KW-0472">Membrane</keyword>
<evidence type="ECO:0000313" key="5">
    <source>
        <dbReference type="Proteomes" id="UP000001805"/>
    </source>
</evidence>
<feature type="domain" description="DUF6536" evidence="3">
    <location>
        <begin position="222"/>
        <end position="362"/>
    </location>
</feature>
<feature type="region of interest" description="Disordered" evidence="1">
    <location>
        <begin position="698"/>
        <end position="737"/>
    </location>
</feature>